<feature type="region of interest" description="Disordered" evidence="1">
    <location>
        <begin position="256"/>
        <end position="287"/>
    </location>
</feature>
<comment type="caution">
    <text evidence="3">The sequence shown here is derived from an EMBL/GenBank/DDBJ whole genome shotgun (WGS) entry which is preliminary data.</text>
</comment>
<keyword evidence="2" id="KW-0472">Membrane</keyword>
<dbReference type="Pfam" id="PF11911">
    <property type="entry name" value="DUF3429"/>
    <property type="match status" value="1"/>
</dbReference>
<keyword evidence="4" id="KW-1185">Reference proteome</keyword>
<evidence type="ECO:0000313" key="3">
    <source>
        <dbReference type="EMBL" id="RKF61872.1"/>
    </source>
</evidence>
<feature type="transmembrane region" description="Helical" evidence="2">
    <location>
        <begin position="86"/>
        <end position="108"/>
    </location>
</feature>
<reference evidence="3 4" key="1">
    <citation type="journal article" date="2018" name="BMC Genomics">
        <title>Comparative genome analyses reveal sequence features reflecting distinct modes of host-adaptation between dicot and monocot powdery mildew.</title>
        <authorList>
            <person name="Wu Y."/>
            <person name="Ma X."/>
            <person name="Pan Z."/>
            <person name="Kale S.D."/>
            <person name="Song Y."/>
            <person name="King H."/>
            <person name="Zhang Q."/>
            <person name="Presley C."/>
            <person name="Deng X."/>
            <person name="Wei C.I."/>
            <person name="Xiao S."/>
        </authorList>
    </citation>
    <scope>NUCLEOTIDE SEQUENCE [LARGE SCALE GENOMIC DNA]</scope>
    <source>
        <strain evidence="3">UMSG3</strain>
    </source>
</reference>
<dbReference type="EMBL" id="MCBQ01015229">
    <property type="protein sequence ID" value="RKF61872.1"/>
    <property type="molecule type" value="Genomic_DNA"/>
</dbReference>
<sequence>MVVPLCLCHMRVFSSKSTTVHTSPDLKNQKIEGVAKTTKLESSVHQNPESKNAPNADDVEVMGAMKAELQTIKDTFSLRDVPRDSLYIGIAGILPYAATSLSTIYLAWDINHADLYGSGFLFSPEMAHHLLELITPIQIGYGAIIISFLGAVHWGLEYAGFGGRHSYRRLMYGVIAPIIAWPTLLMPVETALISQFLAFNYMYFVDARATVKGWFPPWYSIYRFVLTFFVGATIVVSLIGRGQIVRPEQNHLKSLQEKAKSDREYQLADSQSEENVRREVDESSEEI</sequence>
<dbReference type="AlphaFoldDB" id="A0A420HWV1"/>
<dbReference type="PANTHER" id="PTHR15887">
    <property type="entry name" value="TRANSMEMBRANE PROTEIN 69"/>
    <property type="match status" value="1"/>
</dbReference>
<feature type="transmembrane region" description="Helical" evidence="2">
    <location>
        <begin position="218"/>
        <end position="239"/>
    </location>
</feature>
<organism evidence="3 4">
    <name type="scientific">Golovinomyces cichoracearum</name>
    <dbReference type="NCBI Taxonomy" id="62708"/>
    <lineage>
        <taxon>Eukaryota</taxon>
        <taxon>Fungi</taxon>
        <taxon>Dikarya</taxon>
        <taxon>Ascomycota</taxon>
        <taxon>Pezizomycotina</taxon>
        <taxon>Leotiomycetes</taxon>
        <taxon>Erysiphales</taxon>
        <taxon>Erysiphaceae</taxon>
        <taxon>Golovinomyces</taxon>
    </lineage>
</organism>
<gene>
    <name evidence="3" type="ORF">GcM3_152005</name>
</gene>
<feature type="transmembrane region" description="Helical" evidence="2">
    <location>
        <begin position="170"/>
        <end position="198"/>
    </location>
</feature>
<accession>A0A420HWV1</accession>
<evidence type="ECO:0000256" key="1">
    <source>
        <dbReference type="SAM" id="MobiDB-lite"/>
    </source>
</evidence>
<protein>
    <submittedName>
        <fullName evidence="3">Putative mitochondrial inner membrane protein 1 protein</fullName>
    </submittedName>
</protein>
<dbReference type="InterPro" id="IPR021836">
    <property type="entry name" value="DUF3429"/>
</dbReference>
<evidence type="ECO:0000313" key="4">
    <source>
        <dbReference type="Proteomes" id="UP000283383"/>
    </source>
</evidence>
<proteinExistence type="predicted"/>
<name>A0A420HWV1_9PEZI</name>
<feature type="transmembrane region" description="Helical" evidence="2">
    <location>
        <begin position="139"/>
        <end position="158"/>
    </location>
</feature>
<evidence type="ECO:0000256" key="2">
    <source>
        <dbReference type="SAM" id="Phobius"/>
    </source>
</evidence>
<keyword evidence="2" id="KW-0812">Transmembrane</keyword>
<feature type="compositionally biased region" description="Basic and acidic residues" evidence="1">
    <location>
        <begin position="256"/>
        <end position="266"/>
    </location>
</feature>
<dbReference type="Proteomes" id="UP000283383">
    <property type="component" value="Unassembled WGS sequence"/>
</dbReference>
<dbReference type="PANTHER" id="PTHR15887:SF1">
    <property type="entry name" value="TRANSMEMBRANE PROTEIN 69"/>
    <property type="match status" value="1"/>
</dbReference>
<dbReference type="STRING" id="62708.A0A420HWV1"/>
<keyword evidence="2" id="KW-1133">Transmembrane helix</keyword>